<feature type="compositionally biased region" description="Polar residues" evidence="1">
    <location>
        <begin position="100"/>
        <end position="109"/>
    </location>
</feature>
<keyword evidence="3" id="KW-1185">Reference proteome</keyword>
<comment type="caution">
    <text evidence="2">The sequence shown here is derived from an EMBL/GenBank/DDBJ whole genome shotgun (WGS) entry which is preliminary data.</text>
</comment>
<name>A0A9P6W2D7_RHOMI</name>
<reference evidence="2 3" key="1">
    <citation type="submission" date="2020-11" db="EMBL/GenBank/DDBJ databases">
        <title>Kefir isolates.</title>
        <authorList>
            <person name="Marcisauskas S."/>
            <person name="Kim Y."/>
            <person name="Blasche S."/>
        </authorList>
    </citation>
    <scope>NUCLEOTIDE SEQUENCE [LARGE SCALE GENOMIC DNA]</scope>
    <source>
        <strain evidence="2 3">KR</strain>
    </source>
</reference>
<gene>
    <name evidence="2" type="ORF">C6P46_004472</name>
</gene>
<evidence type="ECO:0000313" key="2">
    <source>
        <dbReference type="EMBL" id="KAG0660609.1"/>
    </source>
</evidence>
<evidence type="ECO:0000313" key="3">
    <source>
        <dbReference type="Proteomes" id="UP000777482"/>
    </source>
</evidence>
<dbReference type="Proteomes" id="UP000777482">
    <property type="component" value="Unassembled WGS sequence"/>
</dbReference>
<dbReference type="AlphaFoldDB" id="A0A9P6W2D7"/>
<sequence length="109" mass="11632">MLLLRASPAPIRSSLHRLVATRSLSSAATSSTSIKSKLHPGLYYHRHPQGADAFLVSYLPTPPPSLKFSPTTIGTLQHPKSRLGADGPPADDGVPPISPRTLTENPDFV</sequence>
<dbReference type="EMBL" id="PUHQ01000042">
    <property type="protein sequence ID" value="KAG0660609.1"/>
    <property type="molecule type" value="Genomic_DNA"/>
</dbReference>
<organism evidence="2 3">
    <name type="scientific">Rhodotorula mucilaginosa</name>
    <name type="common">Yeast</name>
    <name type="synonym">Rhodotorula rubra</name>
    <dbReference type="NCBI Taxonomy" id="5537"/>
    <lineage>
        <taxon>Eukaryota</taxon>
        <taxon>Fungi</taxon>
        <taxon>Dikarya</taxon>
        <taxon>Basidiomycota</taxon>
        <taxon>Pucciniomycotina</taxon>
        <taxon>Microbotryomycetes</taxon>
        <taxon>Sporidiobolales</taxon>
        <taxon>Sporidiobolaceae</taxon>
        <taxon>Rhodotorula</taxon>
    </lineage>
</organism>
<proteinExistence type="predicted"/>
<feature type="region of interest" description="Disordered" evidence="1">
    <location>
        <begin position="67"/>
        <end position="109"/>
    </location>
</feature>
<protein>
    <submittedName>
        <fullName evidence="2">Uncharacterized protein</fullName>
    </submittedName>
</protein>
<accession>A0A9P6W2D7</accession>
<feature type="non-terminal residue" evidence="2">
    <location>
        <position position="1"/>
    </location>
</feature>
<feature type="compositionally biased region" description="Low complexity" evidence="1">
    <location>
        <begin position="84"/>
        <end position="95"/>
    </location>
</feature>
<evidence type="ECO:0000256" key="1">
    <source>
        <dbReference type="SAM" id="MobiDB-lite"/>
    </source>
</evidence>
<dbReference type="OrthoDB" id="5397701at2759"/>